<dbReference type="EMBL" id="KZ506526">
    <property type="protein sequence ID" value="PKU39267.1"/>
    <property type="molecule type" value="Genomic_DNA"/>
</dbReference>
<dbReference type="AlphaFoldDB" id="A0A2I0TZK4"/>
<reference evidence="2" key="1">
    <citation type="submission" date="2017-11" db="EMBL/GenBank/DDBJ databases">
        <authorList>
            <person name="Lima N.C."/>
            <person name="Parody-Merino A.M."/>
            <person name="Battley P.F."/>
            <person name="Fidler A.E."/>
            <person name="Prosdocimi F."/>
        </authorList>
    </citation>
    <scope>NUCLEOTIDE SEQUENCE [LARGE SCALE GENOMIC DNA]</scope>
</reference>
<protein>
    <submittedName>
        <fullName evidence="1">Uncharacterized protein</fullName>
    </submittedName>
</protein>
<evidence type="ECO:0000313" key="2">
    <source>
        <dbReference type="Proteomes" id="UP000233556"/>
    </source>
</evidence>
<evidence type="ECO:0000313" key="1">
    <source>
        <dbReference type="EMBL" id="PKU39267.1"/>
    </source>
</evidence>
<organism evidence="1 2">
    <name type="scientific">Limosa lapponica baueri</name>
    <dbReference type="NCBI Taxonomy" id="1758121"/>
    <lineage>
        <taxon>Eukaryota</taxon>
        <taxon>Metazoa</taxon>
        <taxon>Chordata</taxon>
        <taxon>Craniata</taxon>
        <taxon>Vertebrata</taxon>
        <taxon>Euteleostomi</taxon>
        <taxon>Archelosauria</taxon>
        <taxon>Archosauria</taxon>
        <taxon>Dinosauria</taxon>
        <taxon>Saurischia</taxon>
        <taxon>Theropoda</taxon>
        <taxon>Coelurosauria</taxon>
        <taxon>Aves</taxon>
        <taxon>Neognathae</taxon>
        <taxon>Neoaves</taxon>
        <taxon>Charadriiformes</taxon>
        <taxon>Scolopacidae</taxon>
        <taxon>Limosa</taxon>
    </lineage>
</organism>
<keyword evidence="2" id="KW-1185">Reference proteome</keyword>
<proteinExistence type="predicted"/>
<dbReference type="OrthoDB" id="73680at2759"/>
<dbReference type="Proteomes" id="UP000233556">
    <property type="component" value="Unassembled WGS sequence"/>
</dbReference>
<accession>A0A2I0TZK4</accession>
<reference evidence="2" key="2">
    <citation type="submission" date="2017-12" db="EMBL/GenBank/DDBJ databases">
        <title>Genome sequence of the Bar-tailed Godwit (Limosa lapponica baueri).</title>
        <authorList>
            <person name="Lima N.C.B."/>
            <person name="Parody-Merino A.M."/>
            <person name="Battley P.F."/>
            <person name="Fidler A.E."/>
            <person name="Prosdocimi F."/>
        </authorList>
    </citation>
    <scope>NUCLEOTIDE SEQUENCE [LARGE SCALE GENOMIC DNA]</scope>
</reference>
<gene>
    <name evidence="1" type="ORF">llap_10430</name>
</gene>
<name>A0A2I0TZK4_LIMLA</name>
<sequence>MSIHFYPFAPVGQSKIRFVWFSLSVIDTRVIQQHPLLSQIILVLSSKYKLGEEWLESSPAERDLQVLVDSRLNLSQQCALAAKRENCILECIKQHNWPVRRSDYPT</sequence>